<dbReference type="RefSeq" id="WP_073077009.1">
    <property type="nucleotide sequence ID" value="NZ_FRBL01000001.1"/>
</dbReference>
<dbReference type="Gene3D" id="3.40.390.10">
    <property type="entry name" value="Collagenase (Catalytic Domain)"/>
    <property type="match status" value="1"/>
</dbReference>
<evidence type="ECO:0000313" key="5">
    <source>
        <dbReference type="Proteomes" id="UP000184420"/>
    </source>
</evidence>
<gene>
    <name evidence="4" type="ORF">SAMN05444266_101118</name>
</gene>
<sequence length="818" mass="92015">MKRYAYIPLVTLVASCAVFKGGNKKKQKAAATAAAAAKPAAPEVKPNKNGVLPFDKVVTSTLIKKAGMFTLYKTASLDTLYMEIPDSLLGRDFMVVNRLKKSPAGSGVFAGESLDENTVFFEKGPNETLKMRLNLVIADADTTDVIYKAVVQSNNAPVAASLPIKAYGKDSASYIIDLGKYLKEASAISNSVEGSNLSRVVMGKTFKDIEVLSSESYPENLEIVTRKNGNSKPTQTQTMGAPVSLESSTSIVLLPKAPMQRRFTDFRVGYFADYLTEFGDNQQRAERRDFIVRWRLEPKPEDVEKYKSGELVEPAKPIVYYIDPATPKQWRKYLIQGVNDWQVAFEKAGFKNAIMAKEWPENDSTMSMDDVRYSFINYFPSPVANAYGPNVHDPRSGEIIQTHIGWYHNVMSLVRNWYMIQGAPNDPMARKPKFDEELMGQLIRFVSSHEVGHTLGLRHNFGSSAMTPVDSLRNIAYLQKHGHTASIMDYARFNYVAQPEDNIPQELLFPRIGEYDQWAIEWGYKLIYAPTAAKDKEILDKVVTKRLNENPRLWFGDGETRQDDARCQTEDLGDNAAKASALGIENLKRVVANLPEWTREEAGLNKTLDEIYKEVKGQYERYMNHVIRYVGTTNYTARPEGDSRAAYAPVPRQLQIDAVDFFNKQLFATPKWILDPKVTSMVGEPAIKDYVQDMQKKVLASLYGAKRLNFMLNNERRFGKDAMSVEEFIAMVHEGIWGNMKGDAYRRNLQKVYLNAVNNILGSAASDDTETDISSLVRLDVVKIQSQVKQAMSSNNDAITKAHLADINVRIEKILSKK</sequence>
<accession>A0A1M6V9C0</accession>
<dbReference type="InterPro" id="IPR033428">
    <property type="entry name" value="DUF5118"/>
</dbReference>
<name>A0A1M6V9C0_9BACT</name>
<dbReference type="STRING" id="1419482.SAMN05444266_101118"/>
<dbReference type="PANTHER" id="PTHR38478:SF1">
    <property type="entry name" value="ZINC DEPENDENT METALLOPROTEASE DOMAIN LIPOPROTEIN"/>
    <property type="match status" value="1"/>
</dbReference>
<organism evidence="4 5">
    <name type="scientific">Chitinophaga jiangningensis</name>
    <dbReference type="NCBI Taxonomy" id="1419482"/>
    <lineage>
        <taxon>Bacteria</taxon>
        <taxon>Pseudomonadati</taxon>
        <taxon>Bacteroidota</taxon>
        <taxon>Chitinophagia</taxon>
        <taxon>Chitinophagales</taxon>
        <taxon>Chitinophagaceae</taxon>
        <taxon>Chitinophaga</taxon>
    </lineage>
</organism>
<protein>
    <recommendedName>
        <fullName evidence="6">Zinc-dependent metalloprotease</fullName>
    </recommendedName>
</protein>
<dbReference type="PROSITE" id="PS51257">
    <property type="entry name" value="PROKAR_LIPOPROTEIN"/>
    <property type="match status" value="1"/>
</dbReference>
<feature type="domain" description="DUF5118" evidence="3">
    <location>
        <begin position="53"/>
        <end position="101"/>
    </location>
</feature>
<dbReference type="Pfam" id="PF17148">
    <property type="entry name" value="DUF5117"/>
    <property type="match status" value="1"/>
</dbReference>
<dbReference type="CDD" id="cd04276">
    <property type="entry name" value="ZnMc_MMP_like_2"/>
    <property type="match status" value="1"/>
</dbReference>
<dbReference type="EMBL" id="FRBL01000001">
    <property type="protein sequence ID" value="SHK78072.1"/>
    <property type="molecule type" value="Genomic_DNA"/>
</dbReference>
<reference evidence="4 5" key="1">
    <citation type="submission" date="2016-11" db="EMBL/GenBank/DDBJ databases">
        <authorList>
            <person name="Jaros S."/>
            <person name="Januszkiewicz K."/>
            <person name="Wedrychowicz H."/>
        </authorList>
    </citation>
    <scope>NUCLEOTIDE SEQUENCE [LARGE SCALE GENOMIC DNA]</scope>
    <source>
        <strain evidence="4 5">DSM 27406</strain>
    </source>
</reference>
<dbReference type="InterPro" id="IPR034032">
    <property type="entry name" value="Zn_MMP-like_bac"/>
</dbReference>
<dbReference type="Pfam" id="PF16313">
    <property type="entry name" value="DUF4953"/>
    <property type="match status" value="1"/>
</dbReference>
<evidence type="ECO:0000313" key="4">
    <source>
        <dbReference type="EMBL" id="SHK78072.1"/>
    </source>
</evidence>
<evidence type="ECO:0000259" key="2">
    <source>
        <dbReference type="Pfam" id="PF17148"/>
    </source>
</evidence>
<dbReference type="Pfam" id="PF17162">
    <property type="entry name" value="DUF5118"/>
    <property type="match status" value="1"/>
</dbReference>
<dbReference type="InterPro" id="IPR033413">
    <property type="entry name" value="DUF5117"/>
</dbReference>
<evidence type="ECO:0000259" key="3">
    <source>
        <dbReference type="Pfam" id="PF17162"/>
    </source>
</evidence>
<dbReference type="InterPro" id="IPR024079">
    <property type="entry name" value="MetalloPept_cat_dom_sf"/>
</dbReference>
<dbReference type="Proteomes" id="UP000184420">
    <property type="component" value="Unassembled WGS sequence"/>
</dbReference>
<evidence type="ECO:0000259" key="1">
    <source>
        <dbReference type="Pfam" id="PF16313"/>
    </source>
</evidence>
<dbReference type="SUPFAM" id="SSF55486">
    <property type="entry name" value="Metalloproteases ('zincins'), catalytic domain"/>
    <property type="match status" value="1"/>
</dbReference>
<dbReference type="AlphaFoldDB" id="A0A1M6V9C0"/>
<feature type="domain" description="EcxA zinc-binding" evidence="1">
    <location>
        <begin position="432"/>
        <end position="741"/>
    </location>
</feature>
<keyword evidence="5" id="KW-1185">Reference proteome</keyword>
<dbReference type="GO" id="GO:0008237">
    <property type="term" value="F:metallopeptidase activity"/>
    <property type="evidence" value="ECO:0007669"/>
    <property type="project" value="InterPro"/>
</dbReference>
<proteinExistence type="predicted"/>
<evidence type="ECO:0008006" key="6">
    <source>
        <dbReference type="Google" id="ProtNLM"/>
    </source>
</evidence>
<feature type="domain" description="DUF5117" evidence="2">
    <location>
        <begin position="111"/>
        <end position="299"/>
    </location>
</feature>
<dbReference type="InterPro" id="IPR032534">
    <property type="entry name" value="EcxA_zinc-bd"/>
</dbReference>
<dbReference type="PANTHER" id="PTHR38478">
    <property type="entry name" value="PEPTIDASE M1A AND M12B"/>
    <property type="match status" value="1"/>
</dbReference>